<dbReference type="AlphaFoldDB" id="A0A0F9R3M2"/>
<sequence length="87" mass="9940">MFKITIEKTQPIRKTIGKQWKKVGQKEEERGQQFRVGEGPHVYLSDVMGYTPEVETVRDEIRTLLVQEVDELDLKAVIRAVNGLDGA</sequence>
<reference evidence="1" key="1">
    <citation type="journal article" date="2015" name="Nature">
        <title>Complex archaea that bridge the gap between prokaryotes and eukaryotes.</title>
        <authorList>
            <person name="Spang A."/>
            <person name="Saw J.H."/>
            <person name="Jorgensen S.L."/>
            <person name="Zaremba-Niedzwiedzka K."/>
            <person name="Martijn J."/>
            <person name="Lind A.E."/>
            <person name="van Eijk R."/>
            <person name="Schleper C."/>
            <person name="Guy L."/>
            <person name="Ettema T.J."/>
        </authorList>
    </citation>
    <scope>NUCLEOTIDE SEQUENCE</scope>
</reference>
<proteinExistence type="predicted"/>
<evidence type="ECO:0000313" key="1">
    <source>
        <dbReference type="EMBL" id="KKN49369.1"/>
    </source>
</evidence>
<protein>
    <submittedName>
        <fullName evidence="1">Uncharacterized protein</fullName>
    </submittedName>
</protein>
<comment type="caution">
    <text evidence="1">The sequence shown here is derived from an EMBL/GenBank/DDBJ whole genome shotgun (WGS) entry which is preliminary data.</text>
</comment>
<gene>
    <name evidence="1" type="ORF">LCGC14_0643450</name>
</gene>
<name>A0A0F9R3M2_9ZZZZ</name>
<dbReference type="EMBL" id="LAZR01001171">
    <property type="protein sequence ID" value="KKN49369.1"/>
    <property type="molecule type" value="Genomic_DNA"/>
</dbReference>
<accession>A0A0F9R3M2</accession>
<organism evidence="1">
    <name type="scientific">marine sediment metagenome</name>
    <dbReference type="NCBI Taxonomy" id="412755"/>
    <lineage>
        <taxon>unclassified sequences</taxon>
        <taxon>metagenomes</taxon>
        <taxon>ecological metagenomes</taxon>
    </lineage>
</organism>